<dbReference type="Gene3D" id="3.80.10.10">
    <property type="entry name" value="Ribonuclease Inhibitor"/>
    <property type="match status" value="6"/>
</dbReference>
<evidence type="ECO:0000256" key="13">
    <source>
        <dbReference type="ARBA" id="ARBA00023180"/>
    </source>
</evidence>
<evidence type="ECO:0000256" key="5">
    <source>
        <dbReference type="ARBA" id="ARBA00022692"/>
    </source>
</evidence>
<feature type="chain" id="PRO_5043336530" description="Leucine-rich repeat-containing N-terminal plant-type domain-containing protein" evidence="14">
    <location>
        <begin position="23"/>
        <end position="668"/>
    </location>
</feature>
<keyword evidence="8" id="KW-0547">Nucleotide-binding</keyword>
<dbReference type="SUPFAM" id="SSF52058">
    <property type="entry name" value="L domain-like"/>
    <property type="match status" value="3"/>
</dbReference>
<dbReference type="InterPro" id="IPR055414">
    <property type="entry name" value="LRR_R13L4/SHOC2-like"/>
</dbReference>
<dbReference type="GO" id="GO:0005524">
    <property type="term" value="F:ATP binding"/>
    <property type="evidence" value="ECO:0007669"/>
    <property type="project" value="UniProtKB-KW"/>
</dbReference>
<keyword evidence="11" id="KW-0472">Membrane</keyword>
<dbReference type="GO" id="GO:0006952">
    <property type="term" value="P:defense response"/>
    <property type="evidence" value="ECO:0007669"/>
    <property type="project" value="UniProtKB-ARBA"/>
</dbReference>
<comment type="caution">
    <text evidence="17">The sequence shown here is derived from an EMBL/GenBank/DDBJ whole genome shotgun (WGS) entry which is preliminary data.</text>
</comment>
<dbReference type="InterPro" id="IPR003591">
    <property type="entry name" value="Leu-rich_rpt_typical-subtyp"/>
</dbReference>
<evidence type="ECO:0000256" key="8">
    <source>
        <dbReference type="ARBA" id="ARBA00022741"/>
    </source>
</evidence>
<evidence type="ECO:0000256" key="4">
    <source>
        <dbReference type="ARBA" id="ARBA00022614"/>
    </source>
</evidence>
<evidence type="ECO:0000256" key="10">
    <source>
        <dbReference type="ARBA" id="ARBA00022989"/>
    </source>
</evidence>
<evidence type="ECO:0000256" key="14">
    <source>
        <dbReference type="SAM" id="SignalP"/>
    </source>
</evidence>
<name>A0AAU9LV60_9ASTR</name>
<evidence type="ECO:0000259" key="16">
    <source>
        <dbReference type="Pfam" id="PF23598"/>
    </source>
</evidence>
<comment type="similarity">
    <text evidence="2">Belongs to the RLP family.</text>
</comment>
<evidence type="ECO:0000256" key="6">
    <source>
        <dbReference type="ARBA" id="ARBA00022729"/>
    </source>
</evidence>
<evidence type="ECO:0000256" key="3">
    <source>
        <dbReference type="ARBA" id="ARBA00022475"/>
    </source>
</evidence>
<accession>A0AAU9LV60</accession>
<dbReference type="InterPro" id="IPR032675">
    <property type="entry name" value="LRR_dom_sf"/>
</dbReference>
<protein>
    <recommendedName>
        <fullName evidence="19">Leucine-rich repeat-containing N-terminal plant-type domain-containing protein</fullName>
    </recommendedName>
</protein>
<dbReference type="GO" id="GO:0051707">
    <property type="term" value="P:response to other organism"/>
    <property type="evidence" value="ECO:0007669"/>
    <property type="project" value="UniProtKB-ARBA"/>
</dbReference>
<keyword evidence="7" id="KW-0677">Repeat</keyword>
<reference evidence="17 18" key="1">
    <citation type="submission" date="2022-01" db="EMBL/GenBank/DDBJ databases">
        <authorList>
            <person name="Xiong W."/>
            <person name="Schranz E."/>
        </authorList>
    </citation>
    <scope>NUCLEOTIDE SEQUENCE [LARGE SCALE GENOMIC DNA]</scope>
</reference>
<dbReference type="PROSITE" id="PS51450">
    <property type="entry name" value="LRR"/>
    <property type="match status" value="2"/>
</dbReference>
<sequence length="668" mass="73849">MHPCVFIFFSLLFLNLVETTTANQLVAVEGGGDDANGVINKCLDKERHALLQFKENLQDPKGCLSTWRADEDDCCQWKGVMCNKQTGHVTQLGITVCDLVGEISLSLLNFSYLNHLDLSLNFFHGTIPTSIGSLTRLRYLDLSSNNLRGTIPRSVGSLALLTRLILGNNNLNGTIPWSIGSLTELTYLDLYSNSLYGTIPKSVGSLTKLTFLVFSDNSLYGTIPPELGNLTSLQRLLLGSIGSCRAENLEWLSHMSNLEELVMDGISLATANHWVNVIPSLPKLSIISLAGCELSQVMYPYSSFLNSSSSVVTLDLQNNSLTSSMYHWLFPLTSNKLRNLYLSSNMLDGIPKYLGNLCSLESLTLNNNSAVVRFPDLLKNLSGCASLTLQTLEASTSQFTGSISDDIQKFSSLEVLTLSRNKLNGSISEQLWELPRLEIVDVSFNYLRGDISENIGKSKLISIDLSENPLQGVPYTDHISSLSYVKSIDLSSCKLGPGFPKWIHALKNLTRLHISNSRISDTIPLEFWDMWPSQLRYLNLSSNNISGEIPDLSSNFDGNSVIDMSSNNFSGPIPNVSSTLVLLNLSKNKFNGGIFFLCQIVDGFLEFLDLSHNFLMGHIPDCLWHFKELKVLNLGHNSLFGRLPSSVESLIKIEVVVSIANLQRVEHT</sequence>
<dbReference type="PANTHER" id="PTHR48063">
    <property type="entry name" value="LRR RECEPTOR-LIKE KINASE"/>
    <property type="match status" value="1"/>
</dbReference>
<dbReference type="AlphaFoldDB" id="A0AAU9LV60"/>
<keyword evidence="3" id="KW-1003">Cell membrane</keyword>
<feature type="domain" description="Leucine-rich repeat-containing N-terminal plant-type" evidence="15">
    <location>
        <begin position="44"/>
        <end position="83"/>
    </location>
</feature>
<dbReference type="SMART" id="SM00369">
    <property type="entry name" value="LRR_TYP"/>
    <property type="match status" value="6"/>
</dbReference>
<feature type="domain" description="Disease resistance R13L4/SHOC-2-like LRR" evidence="16">
    <location>
        <begin position="174"/>
        <end position="328"/>
    </location>
</feature>
<dbReference type="FunFam" id="3.80.10.10:FF:000101">
    <property type="entry name" value="LRR receptor-like serine/threonine-protein kinase ERECTA"/>
    <property type="match status" value="1"/>
</dbReference>
<keyword evidence="13" id="KW-0325">Glycoprotein</keyword>
<dbReference type="InterPro" id="IPR013210">
    <property type="entry name" value="LRR_N_plant-typ"/>
</dbReference>
<evidence type="ECO:0000256" key="1">
    <source>
        <dbReference type="ARBA" id="ARBA00004251"/>
    </source>
</evidence>
<evidence type="ECO:0000313" key="17">
    <source>
        <dbReference type="EMBL" id="CAH1419499.1"/>
    </source>
</evidence>
<evidence type="ECO:0008006" key="19">
    <source>
        <dbReference type="Google" id="ProtNLM"/>
    </source>
</evidence>
<evidence type="ECO:0000256" key="2">
    <source>
        <dbReference type="ARBA" id="ARBA00009592"/>
    </source>
</evidence>
<dbReference type="PRINTS" id="PR00019">
    <property type="entry name" value="LEURICHRPT"/>
</dbReference>
<gene>
    <name evidence="17" type="ORF">LVIROSA_LOCUS7022</name>
</gene>
<dbReference type="InterPro" id="IPR046956">
    <property type="entry name" value="RLP23-like"/>
</dbReference>
<dbReference type="Proteomes" id="UP001157418">
    <property type="component" value="Unassembled WGS sequence"/>
</dbReference>
<keyword evidence="10" id="KW-1133">Transmembrane helix</keyword>
<keyword evidence="18" id="KW-1185">Reference proteome</keyword>
<proteinExistence type="inferred from homology"/>
<dbReference type="Pfam" id="PF23598">
    <property type="entry name" value="LRR_14"/>
    <property type="match status" value="1"/>
</dbReference>
<organism evidence="17 18">
    <name type="scientific">Lactuca virosa</name>
    <dbReference type="NCBI Taxonomy" id="75947"/>
    <lineage>
        <taxon>Eukaryota</taxon>
        <taxon>Viridiplantae</taxon>
        <taxon>Streptophyta</taxon>
        <taxon>Embryophyta</taxon>
        <taxon>Tracheophyta</taxon>
        <taxon>Spermatophyta</taxon>
        <taxon>Magnoliopsida</taxon>
        <taxon>eudicotyledons</taxon>
        <taxon>Gunneridae</taxon>
        <taxon>Pentapetalae</taxon>
        <taxon>asterids</taxon>
        <taxon>campanulids</taxon>
        <taxon>Asterales</taxon>
        <taxon>Asteraceae</taxon>
        <taxon>Cichorioideae</taxon>
        <taxon>Cichorieae</taxon>
        <taxon>Lactucinae</taxon>
        <taxon>Lactuca</taxon>
    </lineage>
</organism>
<keyword evidence="6 14" id="KW-0732">Signal</keyword>
<dbReference type="FunFam" id="3.80.10.10:FF:000041">
    <property type="entry name" value="LRR receptor-like serine/threonine-protein kinase ERECTA"/>
    <property type="match status" value="1"/>
</dbReference>
<dbReference type="Pfam" id="PF13855">
    <property type="entry name" value="LRR_8"/>
    <property type="match status" value="1"/>
</dbReference>
<keyword evidence="12" id="KW-0675">Receptor</keyword>
<evidence type="ECO:0000256" key="12">
    <source>
        <dbReference type="ARBA" id="ARBA00023170"/>
    </source>
</evidence>
<keyword evidence="5" id="KW-0812">Transmembrane</keyword>
<evidence type="ECO:0000256" key="9">
    <source>
        <dbReference type="ARBA" id="ARBA00022840"/>
    </source>
</evidence>
<evidence type="ECO:0000256" key="7">
    <source>
        <dbReference type="ARBA" id="ARBA00022737"/>
    </source>
</evidence>
<keyword evidence="9" id="KW-0067">ATP-binding</keyword>
<evidence type="ECO:0000313" key="18">
    <source>
        <dbReference type="Proteomes" id="UP001157418"/>
    </source>
</evidence>
<dbReference type="EMBL" id="CAKMRJ010000356">
    <property type="protein sequence ID" value="CAH1419499.1"/>
    <property type="molecule type" value="Genomic_DNA"/>
</dbReference>
<dbReference type="PANTHER" id="PTHR48063:SF103">
    <property type="entry name" value="LEUCINE-RICH RECEPTOR-LIKE KINASE FAMILY PROTEIN"/>
    <property type="match status" value="1"/>
</dbReference>
<dbReference type="InterPro" id="IPR001611">
    <property type="entry name" value="Leu-rich_rpt"/>
</dbReference>
<feature type="signal peptide" evidence="14">
    <location>
        <begin position="1"/>
        <end position="22"/>
    </location>
</feature>
<evidence type="ECO:0000256" key="11">
    <source>
        <dbReference type="ARBA" id="ARBA00023136"/>
    </source>
</evidence>
<dbReference type="GO" id="GO:0005886">
    <property type="term" value="C:plasma membrane"/>
    <property type="evidence" value="ECO:0007669"/>
    <property type="project" value="UniProtKB-SubCell"/>
</dbReference>
<comment type="subcellular location">
    <subcellularLocation>
        <location evidence="1">Cell membrane</location>
        <topology evidence="1">Single-pass type I membrane protein</topology>
    </subcellularLocation>
</comment>
<dbReference type="Pfam" id="PF00560">
    <property type="entry name" value="LRR_1"/>
    <property type="match status" value="6"/>
</dbReference>
<dbReference type="Pfam" id="PF08263">
    <property type="entry name" value="LRRNT_2"/>
    <property type="match status" value="1"/>
</dbReference>
<evidence type="ECO:0000259" key="15">
    <source>
        <dbReference type="Pfam" id="PF08263"/>
    </source>
</evidence>
<keyword evidence="4" id="KW-0433">Leucine-rich repeat</keyword>